<sequence>MAGKPSYTRKQIEFVLIHILDKVALHRIIEAFKETFSQDVTIGQIKYLKSKYGKDPDYGSPLLEGRVRIVEEMATLRTPADPIFPYQPCQHFGLSQTASEEQNRTGHAKWRVPMVITMLGSHHNLFMLTPLWDMARIGPRTCHKNLPNTTKP</sequence>
<name>A0A8I2ZKP7_VERLO</name>
<dbReference type="Proteomes" id="UP000689129">
    <property type="component" value="Unassembled WGS sequence"/>
</dbReference>
<accession>A0A8I2ZKP7</accession>
<evidence type="ECO:0000313" key="1">
    <source>
        <dbReference type="EMBL" id="KAG7132350.1"/>
    </source>
</evidence>
<comment type="caution">
    <text evidence="1">The sequence shown here is derived from an EMBL/GenBank/DDBJ whole genome shotgun (WGS) entry which is preliminary data.</text>
</comment>
<reference evidence="1" key="1">
    <citation type="journal article" date="2021" name="Mol. Plant Pathol.">
        <title>A 20-kb lineage-specific genomic region tames virulence in pathogenic amphidiploid Verticillium longisporum.</title>
        <authorList>
            <person name="Harting R."/>
            <person name="Starke J."/>
            <person name="Kusch H."/>
            <person name="Poggeler S."/>
            <person name="Maurus I."/>
            <person name="Schluter R."/>
            <person name="Landesfeind M."/>
            <person name="Bulla I."/>
            <person name="Nowrousian M."/>
            <person name="de Jonge R."/>
            <person name="Stahlhut G."/>
            <person name="Hoff K.J."/>
            <person name="Asshauer K.P."/>
            <person name="Thurmer A."/>
            <person name="Stanke M."/>
            <person name="Daniel R."/>
            <person name="Morgenstern B."/>
            <person name="Thomma B.P.H.J."/>
            <person name="Kronstad J.W."/>
            <person name="Braus-Stromeyer S.A."/>
            <person name="Braus G.H."/>
        </authorList>
    </citation>
    <scope>NUCLEOTIDE SEQUENCE</scope>
    <source>
        <strain evidence="1">Vl32</strain>
    </source>
</reference>
<proteinExistence type="predicted"/>
<organism evidence="1 2">
    <name type="scientific">Verticillium longisporum</name>
    <name type="common">Verticillium dahliae var. longisporum</name>
    <dbReference type="NCBI Taxonomy" id="100787"/>
    <lineage>
        <taxon>Eukaryota</taxon>
        <taxon>Fungi</taxon>
        <taxon>Dikarya</taxon>
        <taxon>Ascomycota</taxon>
        <taxon>Pezizomycotina</taxon>
        <taxon>Sordariomycetes</taxon>
        <taxon>Hypocreomycetidae</taxon>
        <taxon>Glomerellales</taxon>
        <taxon>Plectosphaerellaceae</taxon>
        <taxon>Verticillium</taxon>
    </lineage>
</organism>
<gene>
    <name evidence="1" type="ORF">HYQ45_009221</name>
</gene>
<dbReference type="EMBL" id="JAEMWZ010000186">
    <property type="protein sequence ID" value="KAG7132350.1"/>
    <property type="molecule type" value="Genomic_DNA"/>
</dbReference>
<evidence type="ECO:0000313" key="2">
    <source>
        <dbReference type="Proteomes" id="UP000689129"/>
    </source>
</evidence>
<dbReference type="OrthoDB" id="4736382at2759"/>
<dbReference type="AlphaFoldDB" id="A0A8I2ZKP7"/>
<protein>
    <submittedName>
        <fullName evidence="1">Uncharacterized protein</fullName>
    </submittedName>
</protein>